<protein>
    <submittedName>
        <fullName evidence="3">Uncharacterized protein</fullName>
    </submittedName>
</protein>
<name>A0A409VMQ4_PSICY</name>
<accession>A0A409VMQ4</accession>
<dbReference type="PANTHER" id="PTHR37487">
    <property type="entry name" value="CHROMOSOME 1, WHOLE GENOME SHOTGUN SEQUENCE"/>
    <property type="match status" value="1"/>
</dbReference>
<feature type="signal peptide" evidence="2">
    <location>
        <begin position="1"/>
        <end position="19"/>
    </location>
</feature>
<dbReference type="Proteomes" id="UP000283269">
    <property type="component" value="Unassembled WGS sequence"/>
</dbReference>
<organism evidence="3 4">
    <name type="scientific">Psilocybe cyanescens</name>
    <dbReference type="NCBI Taxonomy" id="93625"/>
    <lineage>
        <taxon>Eukaryota</taxon>
        <taxon>Fungi</taxon>
        <taxon>Dikarya</taxon>
        <taxon>Basidiomycota</taxon>
        <taxon>Agaricomycotina</taxon>
        <taxon>Agaricomycetes</taxon>
        <taxon>Agaricomycetidae</taxon>
        <taxon>Agaricales</taxon>
        <taxon>Agaricineae</taxon>
        <taxon>Strophariaceae</taxon>
        <taxon>Psilocybe</taxon>
    </lineage>
</organism>
<dbReference type="InParanoid" id="A0A409VMQ4"/>
<keyword evidence="2" id="KW-0732">Signal</keyword>
<feature type="compositionally biased region" description="Low complexity" evidence="1">
    <location>
        <begin position="185"/>
        <end position="208"/>
    </location>
</feature>
<reference evidence="3 4" key="1">
    <citation type="journal article" date="2018" name="Evol. Lett.">
        <title>Horizontal gene cluster transfer increased hallucinogenic mushroom diversity.</title>
        <authorList>
            <person name="Reynolds H.T."/>
            <person name="Vijayakumar V."/>
            <person name="Gluck-Thaler E."/>
            <person name="Korotkin H.B."/>
            <person name="Matheny P.B."/>
            <person name="Slot J.C."/>
        </authorList>
    </citation>
    <scope>NUCLEOTIDE SEQUENCE [LARGE SCALE GENOMIC DNA]</scope>
    <source>
        <strain evidence="3 4">2631</strain>
    </source>
</reference>
<keyword evidence="4" id="KW-1185">Reference proteome</keyword>
<feature type="compositionally biased region" description="Low complexity" evidence="1">
    <location>
        <begin position="112"/>
        <end position="169"/>
    </location>
</feature>
<gene>
    <name evidence="3" type="ORF">CVT25_006075</name>
</gene>
<dbReference type="STRING" id="93625.A0A409VMQ4"/>
<evidence type="ECO:0000313" key="4">
    <source>
        <dbReference type="Proteomes" id="UP000283269"/>
    </source>
</evidence>
<evidence type="ECO:0000313" key="3">
    <source>
        <dbReference type="EMBL" id="PPQ67534.1"/>
    </source>
</evidence>
<feature type="region of interest" description="Disordered" evidence="1">
    <location>
        <begin position="106"/>
        <end position="208"/>
    </location>
</feature>
<proteinExistence type="predicted"/>
<sequence length="230" mass="22644">MKYFTTVAALVSVIPGILSMTINTPTSVVQCQPQLLSWSDGQAPYYLTIIPGGQPSAAPLKSFDTQSSTSITWIVDLKAETQVSFALKDSTGATAYTDIVTIQPSNDSSCLGGSSDTKSSGNTGNSGNSGSAVTTQATDATSSVAAGGTTGSAAGTSRPAAAATPSGTSRPVTTQSPVSVSAQRTTSAVAAAGTSSSSTSSSNTSGAQSHFNTGGYLVAGALGLVGAIIL</sequence>
<dbReference type="OrthoDB" id="3362246at2759"/>
<feature type="chain" id="PRO_5019042871" evidence="2">
    <location>
        <begin position="20"/>
        <end position="230"/>
    </location>
</feature>
<dbReference type="PANTHER" id="PTHR37487:SF2">
    <property type="entry name" value="EXPRESSED PROTEIN"/>
    <property type="match status" value="1"/>
</dbReference>
<dbReference type="AlphaFoldDB" id="A0A409VMQ4"/>
<dbReference type="EMBL" id="NHYD01003973">
    <property type="protein sequence ID" value="PPQ67534.1"/>
    <property type="molecule type" value="Genomic_DNA"/>
</dbReference>
<evidence type="ECO:0000256" key="1">
    <source>
        <dbReference type="SAM" id="MobiDB-lite"/>
    </source>
</evidence>
<comment type="caution">
    <text evidence="3">The sequence shown here is derived from an EMBL/GenBank/DDBJ whole genome shotgun (WGS) entry which is preliminary data.</text>
</comment>
<feature type="compositionally biased region" description="Polar residues" evidence="1">
    <location>
        <begin position="170"/>
        <end position="184"/>
    </location>
</feature>
<evidence type="ECO:0000256" key="2">
    <source>
        <dbReference type="SAM" id="SignalP"/>
    </source>
</evidence>